<keyword evidence="1" id="KW-0812">Transmembrane</keyword>
<dbReference type="Gene3D" id="2.40.50.140">
    <property type="entry name" value="Nucleic acid-binding proteins"/>
    <property type="match status" value="2"/>
</dbReference>
<dbReference type="PANTHER" id="PTHR23270">
    <property type="entry name" value="PROGRAMMED CELL DEATH PROTEIN 11 PRE-RRNA PROCESSING PROTEIN RRP5"/>
    <property type="match status" value="1"/>
</dbReference>
<protein>
    <recommendedName>
        <fullName evidence="2">S1 motif domain-containing protein</fullName>
    </recommendedName>
</protein>
<keyword evidence="4" id="KW-1185">Reference proteome</keyword>
<feature type="domain" description="S1 motif" evidence="2">
    <location>
        <begin position="530"/>
        <end position="599"/>
    </location>
</feature>
<dbReference type="KEGG" id="echi:FKX85_14875"/>
<reference evidence="3 4" key="1">
    <citation type="submission" date="2019-06" db="EMBL/GenBank/DDBJ databases">
        <title>Echinicola alkalisoli sp. nov. isolated from saline soil.</title>
        <authorList>
            <person name="Sun J.-Q."/>
            <person name="Xu L."/>
        </authorList>
    </citation>
    <scope>NUCLEOTIDE SEQUENCE [LARGE SCALE GENOMIC DNA]</scope>
    <source>
        <strain evidence="3 4">LN3S3</strain>
    </source>
</reference>
<dbReference type="AlphaFoldDB" id="A0A514CK67"/>
<evidence type="ECO:0000313" key="4">
    <source>
        <dbReference type="Proteomes" id="UP000316614"/>
    </source>
</evidence>
<dbReference type="RefSeq" id="WP_141615487.1">
    <property type="nucleotide sequence ID" value="NZ_CP041253.1"/>
</dbReference>
<dbReference type="GO" id="GO:0006364">
    <property type="term" value="P:rRNA processing"/>
    <property type="evidence" value="ECO:0007669"/>
    <property type="project" value="InterPro"/>
</dbReference>
<feature type="domain" description="S1 motif" evidence="2">
    <location>
        <begin position="362"/>
        <end position="429"/>
    </location>
</feature>
<feature type="transmembrane region" description="Helical" evidence="1">
    <location>
        <begin position="12"/>
        <end position="33"/>
    </location>
</feature>
<dbReference type="PROSITE" id="PS50126">
    <property type="entry name" value="S1"/>
    <property type="match status" value="3"/>
</dbReference>
<keyword evidence="1" id="KW-0472">Membrane</keyword>
<dbReference type="SUPFAM" id="SSF50249">
    <property type="entry name" value="Nucleic acid-binding proteins"/>
    <property type="match status" value="3"/>
</dbReference>
<sequence>MNKVTDKLFDFLNLFGFSSALVIIVVLVITIAATKPENFKILFGYLWHLIAGPFSFFRKKAIRFQIEGPLTKALKRISKELPEMDIPDLKINWISSDNLQTKLKEGKAIIKLKYDNDNSRNIIKATSIYVKDAFLINSKPYLSTDFVKAIDLTVTKKILLNANIKNKGNIIPLFINENKTESNEIFEKCEKLEEIDDNGLFTRVILRELNNLGENQFGRTPKSEHHIESEEFLDFIYNVVTREYDDNTPLVYNKRYFKVGFLLVAKAETYLNYGLEPYYRRIRLGLASGVNAFYLLARSEKVEILEKVAKELLGTGNFILRNTPREYIDTNNRKCICYSLEVNSDSILSSTLASIGEAIKEKSTIHGVITSVRENRLLIDINGLSGEVKHHNLSAGQITDARNYFKEGNDIELVPLEILEGGTVNFSLKNTKSDPVNFVKSEYEIGKKINGRVIYCDDSFIKLDIGNQVLEGIAFRNELTFSKYIFLHKKFELDEVFEFIIKDYDFTRGNIILALNGLKDPWENKNYKIGQKVEFTIMRKAKNALIGEIQEGIEALIPKYELGWTEKQQQSEFDNASLGASISSTIQNIEEKLLILSAKRNKPNPYQQYFDINKDKIVKFIVTDINEYGINGLINNLKIYIPKYEISWNGKTFKYYVNQSYKVFIKDIGKNHDKLIGSFKPILKHPLDDFSKKFSEGQVLKDLKIKQVFDWGIIYNISYKNQNIDGLLLKKGISNTCFIEEIKPLSSFLNDIPLKISEINFEQNRVILSLSELTRNNIDRLDQFRYEDDYKAFVVGKKHNDFGVIVPNFWIEGILETDIPQNIGSVISVRPSKIDEKEIIFTVE</sequence>
<evidence type="ECO:0000259" key="2">
    <source>
        <dbReference type="PROSITE" id="PS50126"/>
    </source>
</evidence>
<proteinExistence type="predicted"/>
<dbReference type="InterPro" id="IPR003029">
    <property type="entry name" value="S1_domain"/>
</dbReference>
<dbReference type="PANTHER" id="PTHR23270:SF10">
    <property type="entry name" value="PROTEIN RRP5 HOMOLOG"/>
    <property type="match status" value="1"/>
</dbReference>
<accession>A0A514CK67</accession>
<feature type="domain" description="S1 motif" evidence="2">
    <location>
        <begin position="697"/>
        <end position="771"/>
    </location>
</feature>
<dbReference type="InterPro" id="IPR012340">
    <property type="entry name" value="NA-bd_OB-fold"/>
</dbReference>
<dbReference type="OrthoDB" id="1489825at2"/>
<keyword evidence="1" id="KW-1133">Transmembrane helix</keyword>
<evidence type="ECO:0000256" key="1">
    <source>
        <dbReference type="SAM" id="Phobius"/>
    </source>
</evidence>
<evidence type="ECO:0000313" key="3">
    <source>
        <dbReference type="EMBL" id="QDH80251.1"/>
    </source>
</evidence>
<dbReference type="Proteomes" id="UP000316614">
    <property type="component" value="Chromosome"/>
</dbReference>
<dbReference type="EMBL" id="CP041253">
    <property type="protein sequence ID" value="QDH80251.1"/>
    <property type="molecule type" value="Genomic_DNA"/>
</dbReference>
<gene>
    <name evidence="3" type="ORF">FKX85_14875</name>
</gene>
<dbReference type="InterPro" id="IPR045209">
    <property type="entry name" value="Rrp5"/>
</dbReference>
<name>A0A514CK67_9BACT</name>
<organism evidence="3 4">
    <name type="scientific">Echinicola soli</name>
    <dbReference type="NCBI Taxonomy" id="2591634"/>
    <lineage>
        <taxon>Bacteria</taxon>
        <taxon>Pseudomonadati</taxon>
        <taxon>Bacteroidota</taxon>
        <taxon>Cytophagia</taxon>
        <taxon>Cytophagales</taxon>
        <taxon>Cyclobacteriaceae</taxon>
        <taxon>Echinicola</taxon>
    </lineage>
</organism>
<dbReference type="GO" id="GO:0003723">
    <property type="term" value="F:RNA binding"/>
    <property type="evidence" value="ECO:0007669"/>
    <property type="project" value="TreeGrafter"/>
</dbReference>
<dbReference type="SMART" id="SM00316">
    <property type="entry name" value="S1"/>
    <property type="match status" value="5"/>
</dbReference>